<protein>
    <submittedName>
        <fullName evidence="2">Uncharacterized protein</fullName>
    </submittedName>
</protein>
<evidence type="ECO:0000256" key="1">
    <source>
        <dbReference type="SAM" id="Phobius"/>
    </source>
</evidence>
<organism evidence="2">
    <name type="scientific">Cacopsylla melanoneura</name>
    <dbReference type="NCBI Taxonomy" id="428564"/>
    <lineage>
        <taxon>Eukaryota</taxon>
        <taxon>Metazoa</taxon>
        <taxon>Ecdysozoa</taxon>
        <taxon>Arthropoda</taxon>
        <taxon>Hexapoda</taxon>
        <taxon>Insecta</taxon>
        <taxon>Pterygota</taxon>
        <taxon>Neoptera</taxon>
        <taxon>Paraneoptera</taxon>
        <taxon>Hemiptera</taxon>
        <taxon>Sternorrhyncha</taxon>
        <taxon>Psylloidea</taxon>
        <taxon>Psyllidae</taxon>
        <taxon>Psyllinae</taxon>
        <taxon>Cacopsylla</taxon>
    </lineage>
</organism>
<name>A0A8D9EKB1_9HEMI</name>
<keyword evidence="1" id="KW-1133">Transmembrane helix</keyword>
<dbReference type="AlphaFoldDB" id="A0A8D9EKB1"/>
<sequence length="131" mass="14802">MSPLLVSSFPFLLSLLSFSPSSLFIPLMLSCLCTLLSSLSVYLSFSLLIVSSFPSFTPYYYISLLCLPLLCCLFISLFSFILFSSLSMFSCLCTLLSSSSFSRFHILFLFVSIILSYSWFLLSLNVFIYLD</sequence>
<keyword evidence="1" id="KW-0472">Membrane</keyword>
<accession>A0A8D9EKB1</accession>
<evidence type="ECO:0000313" key="2">
    <source>
        <dbReference type="EMBL" id="CAG6757168.1"/>
    </source>
</evidence>
<keyword evidence="1" id="KW-0812">Transmembrane</keyword>
<dbReference type="EMBL" id="HBUF01546472">
    <property type="protein sequence ID" value="CAG6757168.1"/>
    <property type="molecule type" value="Transcribed_RNA"/>
</dbReference>
<feature type="transmembrane region" description="Helical" evidence="1">
    <location>
        <begin position="106"/>
        <end position="130"/>
    </location>
</feature>
<proteinExistence type="predicted"/>
<feature type="transmembrane region" description="Helical" evidence="1">
    <location>
        <begin position="62"/>
        <end position="86"/>
    </location>
</feature>
<reference evidence="2" key="1">
    <citation type="submission" date="2021-05" db="EMBL/GenBank/DDBJ databases">
        <authorList>
            <person name="Alioto T."/>
            <person name="Alioto T."/>
            <person name="Gomez Garrido J."/>
        </authorList>
    </citation>
    <scope>NUCLEOTIDE SEQUENCE</scope>
</reference>
<feature type="transmembrane region" description="Helical" evidence="1">
    <location>
        <begin position="27"/>
        <end position="50"/>
    </location>
</feature>